<dbReference type="InterPro" id="IPR016181">
    <property type="entry name" value="Acyl_CoA_acyltransferase"/>
</dbReference>
<evidence type="ECO:0000256" key="3">
    <source>
        <dbReference type="ARBA" id="ARBA00023315"/>
    </source>
</evidence>
<dbReference type="EMBL" id="REFR01000009">
    <property type="protein sequence ID" value="RMB12336.1"/>
    <property type="molecule type" value="Genomic_DNA"/>
</dbReference>
<protein>
    <submittedName>
        <fullName evidence="5">Arginine succinyltransferase</fullName>
    </submittedName>
</protein>
<dbReference type="PANTHER" id="PTHR30420">
    <property type="entry name" value="N-SUCCINYLARGININE DIHYDROLASE"/>
    <property type="match status" value="1"/>
</dbReference>
<dbReference type="SUPFAM" id="SSF55729">
    <property type="entry name" value="Acyl-CoA N-acyltransferases (Nat)"/>
    <property type="match status" value="1"/>
</dbReference>
<dbReference type="RefSeq" id="WP_121937517.1">
    <property type="nucleotide sequence ID" value="NZ_REFR01000009.1"/>
</dbReference>
<evidence type="ECO:0000256" key="1">
    <source>
        <dbReference type="ARBA" id="ARBA00022503"/>
    </source>
</evidence>
<dbReference type="FunCoup" id="A0A3M0CXP0">
    <property type="interactions" value="20"/>
</dbReference>
<dbReference type="NCBIfam" id="TIGR03243">
    <property type="entry name" value="arg_catab_AOST"/>
    <property type="match status" value="1"/>
</dbReference>
<evidence type="ECO:0000313" key="5">
    <source>
        <dbReference type="EMBL" id="RMB12336.1"/>
    </source>
</evidence>
<keyword evidence="2 5" id="KW-0808">Transferase</keyword>
<sequence>MFIVRPVAGGDLEGLLELARKAGTGLTTLPAHEPTLAARIEESLAAFGPLETGRQKRTYLLVMEEGASGRIVGTSAIVAGVGLDKPFYSYRLLHQTQVSHDPEMRIDTSLLNLSNDFVGACEMATLFLDPDYRQGRLGRLMSKARYMLLGAHPQRFSDQVIAEIRGWVDDNDNSPFWESIGRHFFGMDFKTADRINGEGNSQFIADLMPKFPIYTALLPKAAQDVIGRPHDGARPAIRLLEQEGFRFSGAVDIFDGGPAMEVHRRGIWTVRASREDILAGLVDAPERPADHLAADHLAANPSLDHFRVVLTRVVETHSGLWLPREAGAALGIGAGDRIRYAPVERKKDARTQEQGAGAPQALPPDTDATPDEGEG</sequence>
<comment type="caution">
    <text evidence="5">The sequence shown here is derived from an EMBL/GenBank/DDBJ whole genome shotgun (WGS) entry which is preliminary data.</text>
</comment>
<accession>A0A3M0CXP0</accession>
<reference evidence="5 6" key="1">
    <citation type="submission" date="2018-10" db="EMBL/GenBank/DDBJ databases">
        <title>Genomic Encyclopedia of Archaeal and Bacterial Type Strains, Phase II (KMG-II): from individual species to whole genera.</title>
        <authorList>
            <person name="Goeker M."/>
        </authorList>
    </citation>
    <scope>NUCLEOTIDE SEQUENCE [LARGE SCALE GENOMIC DNA]</scope>
    <source>
        <strain evidence="5 6">DSM 25217</strain>
    </source>
</reference>
<name>A0A3M0CXP0_9PROT</name>
<keyword evidence="1" id="KW-0056">Arginine metabolism</keyword>
<keyword evidence="3" id="KW-0012">Acyltransferase</keyword>
<evidence type="ECO:0000256" key="2">
    <source>
        <dbReference type="ARBA" id="ARBA00022679"/>
    </source>
</evidence>
<dbReference type="OrthoDB" id="21121at2"/>
<dbReference type="InParanoid" id="A0A3M0CXP0"/>
<organism evidence="5 6">
    <name type="scientific">Eilatimonas milleporae</name>
    <dbReference type="NCBI Taxonomy" id="911205"/>
    <lineage>
        <taxon>Bacteria</taxon>
        <taxon>Pseudomonadati</taxon>
        <taxon>Pseudomonadota</taxon>
        <taxon>Alphaproteobacteria</taxon>
        <taxon>Kordiimonadales</taxon>
        <taxon>Kordiimonadaceae</taxon>
        <taxon>Eilatimonas</taxon>
    </lineage>
</organism>
<dbReference type="Pfam" id="PF04958">
    <property type="entry name" value="AstA"/>
    <property type="match status" value="1"/>
</dbReference>
<feature type="region of interest" description="Disordered" evidence="4">
    <location>
        <begin position="344"/>
        <end position="375"/>
    </location>
</feature>
<dbReference type="Proteomes" id="UP000271227">
    <property type="component" value="Unassembled WGS sequence"/>
</dbReference>
<dbReference type="PANTHER" id="PTHR30420:SF1">
    <property type="entry name" value="ARGININE N-SUCCINYLTRANSFERASE"/>
    <property type="match status" value="1"/>
</dbReference>
<evidence type="ECO:0000256" key="4">
    <source>
        <dbReference type="SAM" id="MobiDB-lite"/>
    </source>
</evidence>
<dbReference type="AlphaFoldDB" id="A0A3M0CXP0"/>
<gene>
    <name evidence="5" type="ORF">BXY39_0832</name>
</gene>
<dbReference type="InterPro" id="IPR007041">
    <property type="entry name" value="Arg_succinylTrfase_AstA/AruG"/>
</dbReference>
<dbReference type="GO" id="GO:0006527">
    <property type="term" value="P:L-arginine catabolic process"/>
    <property type="evidence" value="ECO:0007669"/>
    <property type="project" value="InterPro"/>
</dbReference>
<evidence type="ECO:0000313" key="6">
    <source>
        <dbReference type="Proteomes" id="UP000271227"/>
    </source>
</evidence>
<dbReference type="GO" id="GO:0008791">
    <property type="term" value="F:arginine N-succinyltransferase activity"/>
    <property type="evidence" value="ECO:0007669"/>
    <property type="project" value="InterPro"/>
</dbReference>
<proteinExistence type="predicted"/>
<keyword evidence="6" id="KW-1185">Reference proteome</keyword>